<dbReference type="AlphaFoldDB" id="A0A6N3F4P0"/>
<keyword evidence="17" id="KW-1208">Phospholipid metabolism</keyword>
<gene>
    <name evidence="20" type="primary">cdsA</name>
    <name evidence="20" type="ORF">VRLFYP33_02160</name>
</gene>
<keyword evidence="11 18" id="KW-0812">Transmembrane</keyword>
<keyword evidence="13 19" id="KW-1133">Transmembrane helix</keyword>
<dbReference type="RefSeq" id="WP_156705689.1">
    <property type="nucleotide sequence ID" value="NZ_CACRUX010000097.1"/>
</dbReference>
<dbReference type="GO" id="GO:0004605">
    <property type="term" value="F:phosphatidate cytidylyltransferase activity"/>
    <property type="evidence" value="ECO:0007669"/>
    <property type="project" value="UniProtKB-EC"/>
</dbReference>
<dbReference type="PANTHER" id="PTHR46382:SF1">
    <property type="entry name" value="PHOSPHATIDATE CYTIDYLYLTRANSFERASE"/>
    <property type="match status" value="1"/>
</dbReference>
<feature type="transmembrane region" description="Helical" evidence="19">
    <location>
        <begin position="51"/>
        <end position="70"/>
    </location>
</feature>
<name>A0A6N3F4P0_9FIRM</name>
<comment type="pathway">
    <text evidence="3 18">Phospholipid metabolism; CDP-diacylglycerol biosynthesis; CDP-diacylglycerol from sn-glycerol 3-phosphate: step 3/3.</text>
</comment>
<dbReference type="PANTHER" id="PTHR46382">
    <property type="entry name" value="PHOSPHATIDATE CYTIDYLYLTRANSFERASE"/>
    <property type="match status" value="1"/>
</dbReference>
<evidence type="ECO:0000256" key="2">
    <source>
        <dbReference type="ARBA" id="ARBA00004651"/>
    </source>
</evidence>
<evidence type="ECO:0000313" key="20">
    <source>
        <dbReference type="EMBL" id="VYU47010.1"/>
    </source>
</evidence>
<dbReference type="Pfam" id="PF01148">
    <property type="entry name" value="CTP_transf_1"/>
    <property type="match status" value="1"/>
</dbReference>
<keyword evidence="14" id="KW-0443">Lipid metabolism</keyword>
<keyword evidence="16" id="KW-0594">Phospholipid biosynthesis</keyword>
<keyword evidence="9" id="KW-0444">Lipid biosynthesis</keyword>
<dbReference type="PROSITE" id="PS01315">
    <property type="entry name" value="CDS"/>
    <property type="match status" value="1"/>
</dbReference>
<sequence length="270" mass="29116">MLKTRVITALIGLVIAIIAITAGGYIFNGIILLLALLGWREYVRILRNIKIVLPERWGYLFTLLMMGAITFGLYKWAIIAGAASVLVIGLLYIFGPARLDLSVISTSLLGFFYINGGFAAFMALRENSLYDLLPIGLANAHIGELVIWLLLLTTWASDTFAYFAGVKWGKRKIVPNISPNKSLEGYVGGFIGCLLTGIIYAVIVGIPFFLGLGAGLLTGIAAPLGDLFESKLKRACGVKDSGVLLPGHGGVLDRFDSLLFSAPMVLVYLL</sequence>
<dbReference type="UniPathway" id="UPA00557">
    <property type="reaction ID" value="UER00614"/>
</dbReference>
<evidence type="ECO:0000256" key="7">
    <source>
        <dbReference type="ARBA" id="ARBA00019373"/>
    </source>
</evidence>
<dbReference type="InterPro" id="IPR000374">
    <property type="entry name" value="PC_trans"/>
</dbReference>
<proteinExistence type="inferred from homology"/>
<evidence type="ECO:0000256" key="1">
    <source>
        <dbReference type="ARBA" id="ARBA00001698"/>
    </source>
</evidence>
<feature type="transmembrane region" description="Helical" evidence="19">
    <location>
        <begin position="6"/>
        <end position="39"/>
    </location>
</feature>
<comment type="subcellular location">
    <subcellularLocation>
        <location evidence="2">Cell membrane</location>
        <topology evidence="2">Multi-pass membrane protein</topology>
    </subcellularLocation>
</comment>
<evidence type="ECO:0000256" key="9">
    <source>
        <dbReference type="ARBA" id="ARBA00022516"/>
    </source>
</evidence>
<feature type="transmembrane region" description="Helical" evidence="19">
    <location>
        <begin position="145"/>
        <end position="164"/>
    </location>
</feature>
<evidence type="ECO:0000256" key="5">
    <source>
        <dbReference type="ARBA" id="ARBA00010185"/>
    </source>
</evidence>
<comment type="catalytic activity">
    <reaction evidence="1 18">
        <text>a 1,2-diacyl-sn-glycero-3-phosphate + CTP + H(+) = a CDP-1,2-diacyl-sn-glycerol + diphosphate</text>
        <dbReference type="Rhea" id="RHEA:16229"/>
        <dbReference type="ChEBI" id="CHEBI:15378"/>
        <dbReference type="ChEBI" id="CHEBI:33019"/>
        <dbReference type="ChEBI" id="CHEBI:37563"/>
        <dbReference type="ChEBI" id="CHEBI:58332"/>
        <dbReference type="ChEBI" id="CHEBI:58608"/>
        <dbReference type="EC" id="2.7.7.41"/>
    </reaction>
</comment>
<comment type="pathway">
    <text evidence="4">Lipid metabolism.</text>
</comment>
<evidence type="ECO:0000256" key="14">
    <source>
        <dbReference type="ARBA" id="ARBA00023098"/>
    </source>
</evidence>
<comment type="similarity">
    <text evidence="5 18">Belongs to the CDS family.</text>
</comment>
<organism evidence="20">
    <name type="scientific">Veillonella ratti</name>
    <dbReference type="NCBI Taxonomy" id="103892"/>
    <lineage>
        <taxon>Bacteria</taxon>
        <taxon>Bacillati</taxon>
        <taxon>Bacillota</taxon>
        <taxon>Negativicutes</taxon>
        <taxon>Veillonellales</taxon>
        <taxon>Veillonellaceae</taxon>
        <taxon>Veillonella</taxon>
    </lineage>
</organism>
<evidence type="ECO:0000256" key="12">
    <source>
        <dbReference type="ARBA" id="ARBA00022695"/>
    </source>
</evidence>
<evidence type="ECO:0000256" key="3">
    <source>
        <dbReference type="ARBA" id="ARBA00005119"/>
    </source>
</evidence>
<feature type="transmembrane region" description="Helical" evidence="19">
    <location>
        <begin position="76"/>
        <end position="94"/>
    </location>
</feature>
<feature type="transmembrane region" description="Helical" evidence="19">
    <location>
        <begin position="101"/>
        <end position="125"/>
    </location>
</feature>
<evidence type="ECO:0000256" key="10">
    <source>
        <dbReference type="ARBA" id="ARBA00022679"/>
    </source>
</evidence>
<evidence type="ECO:0000256" key="4">
    <source>
        <dbReference type="ARBA" id="ARBA00005189"/>
    </source>
</evidence>
<keyword evidence="15 19" id="KW-0472">Membrane</keyword>
<evidence type="ECO:0000256" key="19">
    <source>
        <dbReference type="SAM" id="Phobius"/>
    </source>
</evidence>
<evidence type="ECO:0000256" key="13">
    <source>
        <dbReference type="ARBA" id="ARBA00022989"/>
    </source>
</evidence>
<evidence type="ECO:0000256" key="8">
    <source>
        <dbReference type="ARBA" id="ARBA00022475"/>
    </source>
</evidence>
<evidence type="ECO:0000256" key="11">
    <source>
        <dbReference type="ARBA" id="ARBA00022692"/>
    </source>
</evidence>
<protein>
    <recommendedName>
        <fullName evidence="7 18">Phosphatidate cytidylyltransferase</fullName>
        <ecNumber evidence="6 18">2.7.7.41</ecNumber>
    </recommendedName>
</protein>
<dbReference type="GO" id="GO:0016024">
    <property type="term" value="P:CDP-diacylglycerol biosynthetic process"/>
    <property type="evidence" value="ECO:0007669"/>
    <property type="project" value="UniProtKB-UniPathway"/>
</dbReference>
<feature type="transmembrane region" description="Helical" evidence="19">
    <location>
        <begin position="185"/>
        <end position="203"/>
    </location>
</feature>
<accession>A0A6N3F4P0</accession>
<reference evidence="20" key="1">
    <citation type="submission" date="2019-11" db="EMBL/GenBank/DDBJ databases">
        <authorList>
            <person name="Feng L."/>
        </authorList>
    </citation>
    <scope>NUCLEOTIDE SEQUENCE</scope>
    <source>
        <strain evidence="20">VrattiLFYP33</strain>
    </source>
</reference>
<evidence type="ECO:0000256" key="6">
    <source>
        <dbReference type="ARBA" id="ARBA00012487"/>
    </source>
</evidence>
<evidence type="ECO:0000256" key="17">
    <source>
        <dbReference type="ARBA" id="ARBA00023264"/>
    </source>
</evidence>
<evidence type="ECO:0000256" key="15">
    <source>
        <dbReference type="ARBA" id="ARBA00023136"/>
    </source>
</evidence>
<dbReference type="GO" id="GO:0005886">
    <property type="term" value="C:plasma membrane"/>
    <property type="evidence" value="ECO:0007669"/>
    <property type="project" value="UniProtKB-SubCell"/>
</dbReference>
<keyword evidence="8" id="KW-1003">Cell membrane</keyword>
<keyword evidence="10 18" id="KW-0808">Transferase</keyword>
<evidence type="ECO:0000256" key="16">
    <source>
        <dbReference type="ARBA" id="ARBA00023209"/>
    </source>
</evidence>
<dbReference type="EMBL" id="CACRUX010000097">
    <property type="protein sequence ID" value="VYU47010.1"/>
    <property type="molecule type" value="Genomic_DNA"/>
</dbReference>
<dbReference type="EC" id="2.7.7.41" evidence="6 18"/>
<keyword evidence="12 18" id="KW-0548">Nucleotidyltransferase</keyword>
<evidence type="ECO:0000256" key="18">
    <source>
        <dbReference type="RuleBase" id="RU003938"/>
    </source>
</evidence>